<protein>
    <submittedName>
        <fullName evidence="2">Uncharacterized protein</fullName>
    </submittedName>
</protein>
<feature type="region of interest" description="Disordered" evidence="1">
    <location>
        <begin position="1"/>
        <end position="63"/>
    </location>
</feature>
<keyword evidence="3" id="KW-1185">Reference proteome</keyword>
<name>A0ABU6A971_9PSEU</name>
<reference evidence="2 3" key="1">
    <citation type="submission" date="2023-10" db="EMBL/GenBank/DDBJ databases">
        <title>Saccharopolyspora sp. nov., isolated from mangrove soil.</title>
        <authorList>
            <person name="Lu Y."/>
            <person name="Liu W."/>
        </authorList>
    </citation>
    <scope>NUCLEOTIDE SEQUENCE [LARGE SCALE GENOMIC DNA]</scope>
    <source>
        <strain evidence="2 3">S2-29</strain>
    </source>
</reference>
<dbReference type="RefSeq" id="WP_324265533.1">
    <property type="nucleotide sequence ID" value="NZ_JAWLNX010000006.1"/>
</dbReference>
<dbReference type="Proteomes" id="UP001327093">
    <property type="component" value="Unassembled WGS sequence"/>
</dbReference>
<proteinExistence type="predicted"/>
<comment type="caution">
    <text evidence="2">The sequence shown here is derived from an EMBL/GenBank/DDBJ whole genome shotgun (WGS) entry which is preliminary data.</text>
</comment>
<organism evidence="2 3">
    <name type="scientific">Saccharopolyspora mangrovi</name>
    <dbReference type="NCBI Taxonomy" id="3082379"/>
    <lineage>
        <taxon>Bacteria</taxon>
        <taxon>Bacillati</taxon>
        <taxon>Actinomycetota</taxon>
        <taxon>Actinomycetes</taxon>
        <taxon>Pseudonocardiales</taxon>
        <taxon>Pseudonocardiaceae</taxon>
        <taxon>Saccharopolyspora</taxon>
    </lineage>
</organism>
<evidence type="ECO:0000313" key="2">
    <source>
        <dbReference type="EMBL" id="MEB3367998.1"/>
    </source>
</evidence>
<evidence type="ECO:0000256" key="1">
    <source>
        <dbReference type="SAM" id="MobiDB-lite"/>
    </source>
</evidence>
<sequence length="63" mass="7105">MNTGRYTAGVHTVKNNLDPDSENPNRRHEAMYNSDDNSKLTEQQEIRTAKRIGAPERESEGSS</sequence>
<accession>A0ABU6A971</accession>
<dbReference type="EMBL" id="JAWLNX010000006">
    <property type="protein sequence ID" value="MEB3367998.1"/>
    <property type="molecule type" value="Genomic_DNA"/>
</dbReference>
<evidence type="ECO:0000313" key="3">
    <source>
        <dbReference type="Proteomes" id="UP001327093"/>
    </source>
</evidence>
<gene>
    <name evidence="2" type="ORF">R4I43_11335</name>
</gene>
<feature type="compositionally biased region" description="Basic and acidic residues" evidence="1">
    <location>
        <begin position="23"/>
        <end position="63"/>
    </location>
</feature>